<feature type="compositionally biased region" description="Low complexity" evidence="1">
    <location>
        <begin position="184"/>
        <end position="196"/>
    </location>
</feature>
<feature type="compositionally biased region" description="Basic residues" evidence="1">
    <location>
        <begin position="673"/>
        <end position="682"/>
    </location>
</feature>
<feature type="region of interest" description="Disordered" evidence="1">
    <location>
        <begin position="412"/>
        <end position="450"/>
    </location>
</feature>
<feature type="compositionally biased region" description="Basic and acidic residues" evidence="1">
    <location>
        <begin position="152"/>
        <end position="168"/>
    </location>
</feature>
<dbReference type="EMBL" id="CAUYUE010000004">
    <property type="protein sequence ID" value="CAK0770289.1"/>
    <property type="molecule type" value="Genomic_DNA"/>
</dbReference>
<feature type="region of interest" description="Disordered" evidence="1">
    <location>
        <begin position="1"/>
        <end position="277"/>
    </location>
</feature>
<feature type="compositionally biased region" description="Pro residues" evidence="1">
    <location>
        <begin position="230"/>
        <end position="241"/>
    </location>
</feature>
<evidence type="ECO:0000313" key="2">
    <source>
        <dbReference type="EMBL" id="CAK0770289.1"/>
    </source>
</evidence>
<feature type="compositionally biased region" description="Basic and acidic residues" evidence="1">
    <location>
        <begin position="419"/>
        <end position="450"/>
    </location>
</feature>
<reference evidence="2 3" key="1">
    <citation type="submission" date="2023-10" db="EMBL/GenBank/DDBJ databases">
        <authorList>
            <person name="Maclean D."/>
            <person name="Macfadyen A."/>
        </authorList>
    </citation>
    <scope>NUCLEOTIDE SEQUENCE [LARGE SCALE GENOMIC DNA]</scope>
</reference>
<evidence type="ECO:0000256" key="1">
    <source>
        <dbReference type="SAM" id="MobiDB-lite"/>
    </source>
</evidence>
<accession>A0AAV1I1G9</accession>
<feature type="compositionally biased region" description="Basic and acidic residues" evidence="1">
    <location>
        <begin position="595"/>
        <end position="612"/>
    </location>
</feature>
<protein>
    <submittedName>
        <fullName evidence="2">Uncharacterized protein</fullName>
    </submittedName>
</protein>
<feature type="compositionally biased region" description="Basic and acidic residues" evidence="1">
    <location>
        <begin position="620"/>
        <end position="671"/>
    </location>
</feature>
<comment type="caution">
    <text evidence="2">The sequence shown here is derived from an EMBL/GenBank/DDBJ whole genome shotgun (WGS) entry which is preliminary data.</text>
</comment>
<name>A0AAV1I1G9_9CHLO</name>
<feature type="compositionally biased region" description="Acidic residues" evidence="1">
    <location>
        <begin position="1"/>
        <end position="34"/>
    </location>
</feature>
<keyword evidence="3" id="KW-1185">Reference proteome</keyword>
<feature type="region of interest" description="Disordered" evidence="1">
    <location>
        <begin position="510"/>
        <end position="682"/>
    </location>
</feature>
<evidence type="ECO:0000313" key="3">
    <source>
        <dbReference type="Proteomes" id="UP001314263"/>
    </source>
</evidence>
<organism evidence="2 3">
    <name type="scientific">Coccomyxa viridis</name>
    <dbReference type="NCBI Taxonomy" id="1274662"/>
    <lineage>
        <taxon>Eukaryota</taxon>
        <taxon>Viridiplantae</taxon>
        <taxon>Chlorophyta</taxon>
        <taxon>core chlorophytes</taxon>
        <taxon>Trebouxiophyceae</taxon>
        <taxon>Trebouxiophyceae incertae sedis</taxon>
        <taxon>Coccomyxaceae</taxon>
        <taxon>Coccomyxa</taxon>
    </lineage>
</organism>
<proteinExistence type="predicted"/>
<dbReference type="Proteomes" id="UP001314263">
    <property type="component" value="Unassembled WGS sequence"/>
</dbReference>
<dbReference type="AlphaFoldDB" id="A0AAV1I1G9"/>
<feature type="compositionally biased region" description="Low complexity" evidence="1">
    <location>
        <begin position="510"/>
        <end position="553"/>
    </location>
</feature>
<sequence length="682" mass="74216">MAEDNMEYDLLEDVGEELDYEDFTLEDEDLDDLPPADNEVVSAEDPVTGGGSSREAAQVPEGAPAPAAVQSLESSRPAAATVTPPAQKDATQKDGLQPQPSKKDMKSQQKKATPPQKAGMKKPQPQGQRLAAGRGRGRDNPRGRAGPGRGGRSAERPGDRSGRGRENGSQHFPPSRHGTPPLSGGMQMPGAGMAGLPMPPAMMMPGPRQGPVRPMGGPACMPRPSMQPGMPHPPHAPPPRPMHQGMDRGQQPPPPQSQRPREPIRWPPAMDKQHGQRMDGLHQRQLDAHMVALRQPHMERQPEARMMQNSGPALPFPPGMGDLMKQRLCMSPGAGMHAPSQPRMQLNGKPPSKEGLQMALGMDAVPVMRQRLPPGQLNPSLQDRLNAPLGALNAARRPNGMGGLAPAQAALMRAGESAEELRMKEERQEQERAAQRKKETEAKRKAEELKAKKAEMARLRIQLQQAENRNIALQRAAAEREQQRRESEDFEAMKLRVLQLERLVADKAVADPAAAQEASAALPAAKAAAAKAAAAVAPSVAPAPAPAQAHDASLQVDFEPEEHEEAPPQPKQSRPAQPLPKTGQPLSSTQWRPKAKLEELREAREPLERVSEAAKVPLSIKERLSGRPGKADEQRRQHSEEQAETRAVADLRELLSKKKRLRESDTDEGRLRPSMKSRISRK</sequence>
<gene>
    <name evidence="2" type="ORF">CVIRNUC_003752</name>
</gene>